<keyword evidence="3" id="KW-1185">Reference proteome</keyword>
<dbReference type="Proteomes" id="UP001595840">
    <property type="component" value="Unassembled WGS sequence"/>
</dbReference>
<dbReference type="RefSeq" id="WP_290259349.1">
    <property type="nucleotide sequence ID" value="NZ_JAUFQG010000004.1"/>
</dbReference>
<gene>
    <name evidence="2" type="ORF">ACFOX3_05290</name>
</gene>
<evidence type="ECO:0000313" key="2">
    <source>
        <dbReference type="EMBL" id="MFC4361707.1"/>
    </source>
</evidence>
<proteinExistence type="predicted"/>
<dbReference type="Pfam" id="PF04402">
    <property type="entry name" value="SIMPL"/>
    <property type="match status" value="1"/>
</dbReference>
<dbReference type="InterPro" id="IPR007497">
    <property type="entry name" value="SIMPL/DUF541"/>
</dbReference>
<sequence length="261" mass="28720">MTTKTARALLLTLALFALASPLQAAPELKGSPEELKGFLHPSSQTLFISDSAEATAYSDQAIVNLVITTEEKNLSSALEKNATLRSSIKSQLTAQGIAAEDIKNSKFSSSPEFGWFGKEPTSYKVVNRMSIKIQEEEALQSIATISDQHKEVLLSGTQFVHSKKAAFSQNVKALALKKVMDKKAFYESTLGIKLTPVSFEESIFDNLPTQGASQLEEIVVTGTRTKSDSYSSRRQYEPDMSNSSFDEIKYSARIKVEFKVN</sequence>
<evidence type="ECO:0000256" key="1">
    <source>
        <dbReference type="SAM" id="SignalP"/>
    </source>
</evidence>
<accession>A0ABV8V455</accession>
<comment type="caution">
    <text evidence="2">The sequence shown here is derived from an EMBL/GenBank/DDBJ whole genome shotgun (WGS) entry which is preliminary data.</text>
</comment>
<dbReference type="EMBL" id="JBHSCX010000003">
    <property type="protein sequence ID" value="MFC4361707.1"/>
    <property type="molecule type" value="Genomic_DNA"/>
</dbReference>
<name>A0ABV8V455_9GAMM</name>
<reference evidence="3" key="1">
    <citation type="journal article" date="2019" name="Int. J. Syst. Evol. Microbiol.">
        <title>The Global Catalogue of Microorganisms (GCM) 10K type strain sequencing project: providing services to taxonomists for standard genome sequencing and annotation.</title>
        <authorList>
            <consortium name="The Broad Institute Genomics Platform"/>
            <consortium name="The Broad Institute Genome Sequencing Center for Infectious Disease"/>
            <person name="Wu L."/>
            <person name="Ma J."/>
        </authorList>
    </citation>
    <scope>NUCLEOTIDE SEQUENCE [LARGE SCALE GENOMIC DNA]</scope>
    <source>
        <strain evidence="3">CECT 8570</strain>
    </source>
</reference>
<evidence type="ECO:0000313" key="3">
    <source>
        <dbReference type="Proteomes" id="UP001595840"/>
    </source>
</evidence>
<feature type="signal peptide" evidence="1">
    <location>
        <begin position="1"/>
        <end position="24"/>
    </location>
</feature>
<dbReference type="Gene3D" id="3.30.70.2970">
    <property type="entry name" value="Protein of unknown function (DUF541), domain 2"/>
    <property type="match status" value="1"/>
</dbReference>
<organism evidence="2 3">
    <name type="scientific">Simiduia curdlanivorans</name>
    <dbReference type="NCBI Taxonomy" id="1492769"/>
    <lineage>
        <taxon>Bacteria</taxon>
        <taxon>Pseudomonadati</taxon>
        <taxon>Pseudomonadota</taxon>
        <taxon>Gammaproteobacteria</taxon>
        <taxon>Cellvibrionales</taxon>
        <taxon>Cellvibrionaceae</taxon>
        <taxon>Simiduia</taxon>
    </lineage>
</organism>
<protein>
    <submittedName>
        <fullName evidence="2">SIMPL domain-containing protein</fullName>
    </submittedName>
</protein>
<feature type="chain" id="PRO_5046910272" evidence="1">
    <location>
        <begin position="25"/>
        <end position="261"/>
    </location>
</feature>
<keyword evidence="1" id="KW-0732">Signal</keyword>